<comment type="caution">
    <text evidence="2">The sequence shown here is derived from an EMBL/GenBank/DDBJ whole genome shotgun (WGS) entry which is preliminary data.</text>
</comment>
<dbReference type="Gene3D" id="1.10.10.1100">
    <property type="entry name" value="BFD-like [2Fe-2S]-binding domain"/>
    <property type="match status" value="1"/>
</dbReference>
<dbReference type="AlphaFoldDB" id="A0A1E5L4W8"/>
<dbReference type="RefSeq" id="WP_069702435.1">
    <property type="nucleotide sequence ID" value="NZ_MJAT01000033.1"/>
</dbReference>
<protein>
    <submittedName>
        <fullName evidence="2">(2Fe-2S)-binding protein</fullName>
    </submittedName>
</protein>
<dbReference type="InterPro" id="IPR041854">
    <property type="entry name" value="BFD-like_2Fe2S-bd_dom_sf"/>
</dbReference>
<accession>A0A1E5L4W8</accession>
<organism evidence="2 3">
    <name type="scientific">Desulfuribacillus stibiiarsenatis</name>
    <dbReference type="NCBI Taxonomy" id="1390249"/>
    <lineage>
        <taxon>Bacteria</taxon>
        <taxon>Bacillati</taxon>
        <taxon>Bacillota</taxon>
        <taxon>Desulfuribacillia</taxon>
        <taxon>Desulfuribacillales</taxon>
        <taxon>Desulfuribacillaceae</taxon>
        <taxon>Desulfuribacillus</taxon>
    </lineage>
</organism>
<dbReference type="OrthoDB" id="1629586at2"/>
<sequence length="71" mass="7902">MDELSQEIKDKLTKTCLCNGITRATIKKTIKEGADSLEKVKHSTKAGSGTCKGNRCDYKIIELLKQDQDND</sequence>
<dbReference type="InterPro" id="IPR007419">
    <property type="entry name" value="BFD-like_2Fe2S-bd_dom"/>
</dbReference>
<name>A0A1E5L4W8_9FIRM</name>
<dbReference type="EMBL" id="MJAT01000033">
    <property type="protein sequence ID" value="OEH85108.1"/>
    <property type="molecule type" value="Genomic_DNA"/>
</dbReference>
<evidence type="ECO:0000313" key="2">
    <source>
        <dbReference type="EMBL" id="OEH85108.1"/>
    </source>
</evidence>
<dbReference type="STRING" id="1390249.BHU72_05720"/>
<evidence type="ECO:0000313" key="3">
    <source>
        <dbReference type="Proteomes" id="UP000095255"/>
    </source>
</evidence>
<dbReference type="Pfam" id="PF04324">
    <property type="entry name" value="Fer2_BFD"/>
    <property type="match status" value="1"/>
</dbReference>
<gene>
    <name evidence="2" type="ORF">BHU72_05720</name>
</gene>
<keyword evidence="3" id="KW-1185">Reference proteome</keyword>
<proteinExistence type="predicted"/>
<reference evidence="2 3" key="1">
    <citation type="submission" date="2016-09" db="EMBL/GenBank/DDBJ databases">
        <title>Desulfuribacillus arsenicus sp. nov., an obligately anaerobic, dissimilatory arsenic- and antimonate-reducing bacterium isolated from anoxic sediments.</title>
        <authorList>
            <person name="Abin C.A."/>
            <person name="Hollibaugh J.T."/>
        </authorList>
    </citation>
    <scope>NUCLEOTIDE SEQUENCE [LARGE SCALE GENOMIC DNA]</scope>
    <source>
        <strain evidence="2 3">MLFW-2</strain>
    </source>
</reference>
<dbReference type="Proteomes" id="UP000095255">
    <property type="component" value="Unassembled WGS sequence"/>
</dbReference>
<feature type="domain" description="BFD-like [2Fe-2S]-binding" evidence="1">
    <location>
        <begin position="16"/>
        <end position="65"/>
    </location>
</feature>
<evidence type="ECO:0000259" key="1">
    <source>
        <dbReference type="Pfam" id="PF04324"/>
    </source>
</evidence>